<keyword evidence="1" id="KW-0479">Metal-binding</keyword>
<dbReference type="Proteomes" id="UP000559256">
    <property type="component" value="Unassembled WGS sequence"/>
</dbReference>
<feature type="transmembrane region" description="Helical" evidence="3">
    <location>
        <begin position="331"/>
        <end position="352"/>
    </location>
</feature>
<sequence>MLLRGDASAKPDDIPSSPFFNMLPLSFLGVALLLSTFAFGRQSVFQRECRAFTERREWRTFSKEERNAWISSVKCLTSLRHERLSKTPAGTTIDGLHSLYDDFALTHDMLEDFAHENAYFLPWHRYYLWLFDMALRDRCNYRGSLPYWDWTRDASDIVSAPVFDPDPSSGLGTNGDCTNTDCDVQDGAFHDVTLSYPIPHRLRRNITLTSPKVNGSLADKLTLPYLSSVMDNTTGDFFTFQYRFSNAHNHLHYIIRGDMNSECPSAYPKEDCDLTSFASNALSIAGLSLLSLSTSIPDHRAPRKPEIYCWTAEAGLLFPRPILSFSGNRNAVFFIVVVSFILMKVEIVRSYMLLPVSLPTRRDAGLLRSNATFPQSGPVVGSSHSLSLPPSITSPGETSPGVSHQTGLSLSSTGVATSVSVGVTSATSSGTDSVVTKGVGPTHALSSSVTLGESSRTITDSLTLETSSSESMWKTLFVDTSSSTTSANEAESATPIIVSQTSVTSSQNPPQETVASFSLAPFPLTSTAASSGTSGRVPASRIALIVGIVLGALSLITLFVVVVSCQRRRKAASRPSESLFRNFQHRTRPSESPFIWDSPDESDSDLIVQNRRESLPDRSSRLSAHTHRSSIGLNTVDWERCDSEECGSELSYPVLRTEISDRSREALSMGSQSWEELPITASRLSIQRPNPVFLPTPRVQSPLVQPPITPLGDQEQSHPHRAAGEVRMLPNLPFHSTNSFSPALSGVSGFSSVLSELQVRPGDSCHDIRERLISHSRINGRVEELDRLIAHIQMLIDQEEPVEWWEILDPPPRYGENLHDSVSLSELNSDFDSVT</sequence>
<dbReference type="EMBL" id="JAACJM010000014">
    <property type="protein sequence ID" value="KAF5369052.1"/>
    <property type="molecule type" value="Genomic_DNA"/>
</dbReference>
<dbReference type="PANTHER" id="PTHR11474">
    <property type="entry name" value="TYROSINASE FAMILY MEMBER"/>
    <property type="match status" value="1"/>
</dbReference>
<feature type="compositionally biased region" description="Polar residues" evidence="2">
    <location>
        <begin position="382"/>
        <end position="405"/>
    </location>
</feature>
<dbReference type="GO" id="GO:0016491">
    <property type="term" value="F:oxidoreductase activity"/>
    <property type="evidence" value="ECO:0007669"/>
    <property type="project" value="InterPro"/>
</dbReference>
<feature type="region of interest" description="Disordered" evidence="2">
    <location>
        <begin position="376"/>
        <end position="409"/>
    </location>
</feature>
<dbReference type="GO" id="GO:0046872">
    <property type="term" value="F:metal ion binding"/>
    <property type="evidence" value="ECO:0007669"/>
    <property type="project" value="UniProtKB-KW"/>
</dbReference>
<dbReference type="AlphaFoldDB" id="A0A8H5LTK0"/>
<evidence type="ECO:0000256" key="3">
    <source>
        <dbReference type="SAM" id="Phobius"/>
    </source>
</evidence>
<keyword evidence="3" id="KW-0472">Membrane</keyword>
<proteinExistence type="predicted"/>
<keyword evidence="6" id="KW-1185">Reference proteome</keyword>
<dbReference type="InterPro" id="IPR008922">
    <property type="entry name" value="Di-copper_centre_dom_sf"/>
</dbReference>
<dbReference type="InterPro" id="IPR002227">
    <property type="entry name" value="Tyrosinase_Cu-bd"/>
</dbReference>
<dbReference type="Gene3D" id="1.10.1280.10">
    <property type="entry name" value="Di-copper center containing domain from catechol oxidase"/>
    <property type="match status" value="1"/>
</dbReference>
<dbReference type="SUPFAM" id="SSF48056">
    <property type="entry name" value="Di-copper centre-containing domain"/>
    <property type="match status" value="1"/>
</dbReference>
<name>A0A8H5LTK0_9AGAR</name>
<dbReference type="OrthoDB" id="6132182at2759"/>
<protein>
    <recommendedName>
        <fullName evidence="4">Tyrosinase copper-binding domain-containing protein</fullName>
    </recommendedName>
</protein>
<feature type="transmembrane region" description="Helical" evidence="3">
    <location>
        <begin position="20"/>
        <end position="40"/>
    </location>
</feature>
<dbReference type="InterPro" id="IPR050316">
    <property type="entry name" value="Tyrosinase/Hemocyanin"/>
</dbReference>
<dbReference type="Pfam" id="PF00264">
    <property type="entry name" value="Tyrosinase"/>
    <property type="match status" value="1"/>
</dbReference>
<evidence type="ECO:0000259" key="4">
    <source>
        <dbReference type="Pfam" id="PF00264"/>
    </source>
</evidence>
<feature type="compositionally biased region" description="Low complexity" evidence="2">
    <location>
        <begin position="427"/>
        <end position="436"/>
    </location>
</feature>
<evidence type="ECO:0000313" key="6">
    <source>
        <dbReference type="Proteomes" id="UP000559256"/>
    </source>
</evidence>
<dbReference type="PANTHER" id="PTHR11474:SF127">
    <property type="entry name" value="TYROSINASE COPPER-BINDING DOMAIN-CONTAINING PROTEIN"/>
    <property type="match status" value="1"/>
</dbReference>
<keyword evidence="3" id="KW-1133">Transmembrane helix</keyword>
<evidence type="ECO:0000313" key="5">
    <source>
        <dbReference type="EMBL" id="KAF5369052.1"/>
    </source>
</evidence>
<reference evidence="5 6" key="1">
    <citation type="journal article" date="2020" name="ISME J.">
        <title>Uncovering the hidden diversity of litter-decomposition mechanisms in mushroom-forming fungi.</title>
        <authorList>
            <person name="Floudas D."/>
            <person name="Bentzer J."/>
            <person name="Ahren D."/>
            <person name="Johansson T."/>
            <person name="Persson P."/>
            <person name="Tunlid A."/>
        </authorList>
    </citation>
    <scope>NUCLEOTIDE SEQUENCE [LARGE SCALE GENOMIC DNA]</scope>
    <source>
        <strain evidence="5 6">CBS 291.85</strain>
    </source>
</reference>
<feature type="transmembrane region" description="Helical" evidence="3">
    <location>
        <begin position="542"/>
        <end position="565"/>
    </location>
</feature>
<evidence type="ECO:0000256" key="1">
    <source>
        <dbReference type="ARBA" id="ARBA00022723"/>
    </source>
</evidence>
<comment type="caution">
    <text evidence="5">The sequence shown here is derived from an EMBL/GenBank/DDBJ whole genome shotgun (WGS) entry which is preliminary data.</text>
</comment>
<accession>A0A8H5LTK0</accession>
<keyword evidence="3" id="KW-0812">Transmembrane</keyword>
<dbReference type="PRINTS" id="PR00092">
    <property type="entry name" value="TYROSINASE"/>
</dbReference>
<feature type="region of interest" description="Disordered" evidence="2">
    <location>
        <begin position="427"/>
        <end position="452"/>
    </location>
</feature>
<evidence type="ECO:0000256" key="2">
    <source>
        <dbReference type="SAM" id="MobiDB-lite"/>
    </source>
</evidence>
<feature type="domain" description="Tyrosinase copper-binding" evidence="4">
    <location>
        <begin position="99"/>
        <end position="261"/>
    </location>
</feature>
<organism evidence="5 6">
    <name type="scientific">Tetrapyrgos nigripes</name>
    <dbReference type="NCBI Taxonomy" id="182062"/>
    <lineage>
        <taxon>Eukaryota</taxon>
        <taxon>Fungi</taxon>
        <taxon>Dikarya</taxon>
        <taxon>Basidiomycota</taxon>
        <taxon>Agaricomycotina</taxon>
        <taxon>Agaricomycetes</taxon>
        <taxon>Agaricomycetidae</taxon>
        <taxon>Agaricales</taxon>
        <taxon>Marasmiineae</taxon>
        <taxon>Marasmiaceae</taxon>
        <taxon>Tetrapyrgos</taxon>
    </lineage>
</organism>
<gene>
    <name evidence="5" type="ORF">D9758_002947</name>
</gene>